<keyword evidence="3" id="KW-1185">Reference proteome</keyword>
<feature type="compositionally biased region" description="Basic and acidic residues" evidence="1">
    <location>
        <begin position="20"/>
        <end position="33"/>
    </location>
</feature>
<feature type="region of interest" description="Disordered" evidence="1">
    <location>
        <begin position="1"/>
        <end position="33"/>
    </location>
</feature>
<dbReference type="Proteomes" id="UP001497516">
    <property type="component" value="Chromosome 6"/>
</dbReference>
<gene>
    <name evidence="2" type="ORF">LTRI10_LOCUS35069</name>
</gene>
<sequence>MKRPLVDPPTSEDVPISQDIHVDHAADDDRERAAKRVKGAAGVGVGTSTRKFGETFAGNSCETFARKSAGTFAATSAEKGGG</sequence>
<dbReference type="AlphaFoldDB" id="A0AAV2F8M4"/>
<proteinExistence type="predicted"/>
<organism evidence="2 3">
    <name type="scientific">Linum trigynum</name>
    <dbReference type="NCBI Taxonomy" id="586398"/>
    <lineage>
        <taxon>Eukaryota</taxon>
        <taxon>Viridiplantae</taxon>
        <taxon>Streptophyta</taxon>
        <taxon>Embryophyta</taxon>
        <taxon>Tracheophyta</taxon>
        <taxon>Spermatophyta</taxon>
        <taxon>Magnoliopsida</taxon>
        <taxon>eudicotyledons</taxon>
        <taxon>Gunneridae</taxon>
        <taxon>Pentapetalae</taxon>
        <taxon>rosids</taxon>
        <taxon>fabids</taxon>
        <taxon>Malpighiales</taxon>
        <taxon>Linaceae</taxon>
        <taxon>Linum</taxon>
    </lineage>
</organism>
<evidence type="ECO:0000256" key="1">
    <source>
        <dbReference type="SAM" id="MobiDB-lite"/>
    </source>
</evidence>
<evidence type="ECO:0000313" key="3">
    <source>
        <dbReference type="Proteomes" id="UP001497516"/>
    </source>
</evidence>
<name>A0AAV2F8M4_9ROSI</name>
<reference evidence="2 3" key="1">
    <citation type="submission" date="2024-04" db="EMBL/GenBank/DDBJ databases">
        <authorList>
            <person name="Fracassetti M."/>
        </authorList>
    </citation>
    <scope>NUCLEOTIDE SEQUENCE [LARGE SCALE GENOMIC DNA]</scope>
</reference>
<dbReference type="EMBL" id="OZ034819">
    <property type="protein sequence ID" value="CAL1394574.1"/>
    <property type="molecule type" value="Genomic_DNA"/>
</dbReference>
<evidence type="ECO:0000313" key="2">
    <source>
        <dbReference type="EMBL" id="CAL1394574.1"/>
    </source>
</evidence>
<accession>A0AAV2F8M4</accession>
<protein>
    <submittedName>
        <fullName evidence="2">Uncharacterized protein</fullName>
    </submittedName>
</protein>